<name>A0A397G284_9GLOM</name>
<evidence type="ECO:0000313" key="1">
    <source>
        <dbReference type="EMBL" id="RHZ44179.1"/>
    </source>
</evidence>
<accession>A0A397G284</accession>
<evidence type="ECO:0000313" key="2">
    <source>
        <dbReference type="Proteomes" id="UP000266861"/>
    </source>
</evidence>
<proteinExistence type="predicted"/>
<dbReference type="OrthoDB" id="2353497at2759"/>
<dbReference type="EMBL" id="PQFF01000590">
    <property type="protein sequence ID" value="RHZ44179.1"/>
    <property type="molecule type" value="Genomic_DNA"/>
</dbReference>
<organism evidence="1 2">
    <name type="scientific">Diversispora epigaea</name>
    <dbReference type="NCBI Taxonomy" id="1348612"/>
    <lineage>
        <taxon>Eukaryota</taxon>
        <taxon>Fungi</taxon>
        <taxon>Fungi incertae sedis</taxon>
        <taxon>Mucoromycota</taxon>
        <taxon>Glomeromycotina</taxon>
        <taxon>Glomeromycetes</taxon>
        <taxon>Diversisporales</taxon>
        <taxon>Diversisporaceae</taxon>
        <taxon>Diversispora</taxon>
    </lineage>
</organism>
<keyword evidence="2" id="KW-1185">Reference proteome</keyword>
<reference evidence="1 2" key="1">
    <citation type="submission" date="2018-08" db="EMBL/GenBank/DDBJ databases">
        <title>Genome and evolution of the arbuscular mycorrhizal fungus Diversispora epigaea (formerly Glomus versiforme) and its bacterial endosymbionts.</title>
        <authorList>
            <person name="Sun X."/>
            <person name="Fei Z."/>
            <person name="Harrison M."/>
        </authorList>
    </citation>
    <scope>NUCLEOTIDE SEQUENCE [LARGE SCALE GENOMIC DNA]</scope>
    <source>
        <strain evidence="1 2">IT104</strain>
    </source>
</reference>
<comment type="caution">
    <text evidence="1">The sequence shown here is derived from an EMBL/GenBank/DDBJ whole genome shotgun (WGS) entry which is preliminary data.</text>
</comment>
<protein>
    <submittedName>
        <fullName evidence="1">Uncharacterized protein</fullName>
    </submittedName>
</protein>
<gene>
    <name evidence="1" type="ORF">Glove_755g2</name>
</gene>
<dbReference type="Proteomes" id="UP000266861">
    <property type="component" value="Unassembled WGS sequence"/>
</dbReference>
<dbReference type="AlphaFoldDB" id="A0A397G284"/>
<sequence length="126" mass="14593">MRATNKFHKKPIFNNIAVEMNADEIFEYTSDNGVCFAQVLLITEIIMNYEEPMYLALVQWYDFIHVVKTNLALTQLLKFQFLITSDSTNCVNSLVEIWNIGHPSGTYRVPGRYTIGARYSTYRVPD</sequence>